<keyword evidence="1" id="KW-0812">Transmembrane</keyword>
<protein>
    <recommendedName>
        <fullName evidence="5">DUF4386 domain-containing protein</fullName>
    </recommendedName>
</protein>
<feature type="transmembrane region" description="Helical" evidence="1">
    <location>
        <begin position="206"/>
        <end position="225"/>
    </location>
</feature>
<keyword evidence="4" id="KW-1185">Reference proteome</keyword>
<dbReference type="EMBL" id="CAJNOR010004843">
    <property type="protein sequence ID" value="CAF1530450.1"/>
    <property type="molecule type" value="Genomic_DNA"/>
</dbReference>
<feature type="transmembrane region" description="Helical" evidence="1">
    <location>
        <begin position="12"/>
        <end position="35"/>
    </location>
</feature>
<feature type="transmembrane region" description="Helical" evidence="1">
    <location>
        <begin position="55"/>
        <end position="80"/>
    </location>
</feature>
<keyword evidence="1" id="KW-1133">Transmembrane helix</keyword>
<reference evidence="3" key="1">
    <citation type="submission" date="2021-02" db="EMBL/GenBank/DDBJ databases">
        <authorList>
            <person name="Nowell W R."/>
        </authorList>
    </citation>
    <scope>NUCLEOTIDE SEQUENCE</scope>
</reference>
<dbReference type="Pfam" id="PF14329">
    <property type="entry name" value="DUF4386"/>
    <property type="match status" value="1"/>
</dbReference>
<dbReference type="Proteomes" id="UP000663828">
    <property type="component" value="Unassembled WGS sequence"/>
</dbReference>
<evidence type="ECO:0000313" key="4">
    <source>
        <dbReference type="Proteomes" id="UP000663828"/>
    </source>
</evidence>
<dbReference type="PROSITE" id="PS51257">
    <property type="entry name" value="PROKAR_LIPOPROTEIN"/>
    <property type="match status" value="1"/>
</dbReference>
<dbReference type="InterPro" id="IPR025495">
    <property type="entry name" value="DUF4386"/>
</dbReference>
<accession>A0A815VAE6</accession>
<evidence type="ECO:0000313" key="2">
    <source>
        <dbReference type="EMBL" id="CAF1409046.1"/>
    </source>
</evidence>
<name>A0A815VAE6_ADIRI</name>
<dbReference type="AlphaFoldDB" id="A0A815VAE6"/>
<sequence>MNDIPQRTAALIAGFSIVTMAIAAGFACGCVLNNFTVLDDIKLTINNMKSSQMLFRVGIFSFLVILICDLLAAWSLHVFLKQVNENLSLLTAWFRLVYSAMLGIALLNLVFIVLLFKNEDFLSIFGRDQVSALAILFLHGFHLVWSIGLVIFGCHLFLLGYLLSEANYTPKILSVLLIIAALCYIIHHTANLLLLNYEKYKTTVEMFLSLPMIVGELGFGLWLLFRGGKKREDKKLD</sequence>
<keyword evidence="1" id="KW-0472">Membrane</keyword>
<gene>
    <name evidence="2" type="ORF">EDS130_LOCUS36578</name>
    <name evidence="3" type="ORF">XAT740_LOCUS41425</name>
</gene>
<feature type="transmembrane region" description="Helical" evidence="1">
    <location>
        <begin position="92"/>
        <end position="116"/>
    </location>
</feature>
<feature type="transmembrane region" description="Helical" evidence="1">
    <location>
        <begin position="175"/>
        <end position="194"/>
    </location>
</feature>
<evidence type="ECO:0000256" key="1">
    <source>
        <dbReference type="SAM" id="Phobius"/>
    </source>
</evidence>
<organism evidence="3 4">
    <name type="scientific">Adineta ricciae</name>
    <name type="common">Rotifer</name>
    <dbReference type="NCBI Taxonomy" id="249248"/>
    <lineage>
        <taxon>Eukaryota</taxon>
        <taxon>Metazoa</taxon>
        <taxon>Spiralia</taxon>
        <taxon>Gnathifera</taxon>
        <taxon>Rotifera</taxon>
        <taxon>Eurotatoria</taxon>
        <taxon>Bdelloidea</taxon>
        <taxon>Adinetida</taxon>
        <taxon>Adinetidae</taxon>
        <taxon>Adineta</taxon>
    </lineage>
</organism>
<dbReference type="Proteomes" id="UP000663852">
    <property type="component" value="Unassembled WGS sequence"/>
</dbReference>
<evidence type="ECO:0000313" key="3">
    <source>
        <dbReference type="EMBL" id="CAF1530450.1"/>
    </source>
</evidence>
<dbReference type="OrthoDB" id="10033846at2759"/>
<proteinExistence type="predicted"/>
<comment type="caution">
    <text evidence="3">The sequence shown here is derived from an EMBL/GenBank/DDBJ whole genome shotgun (WGS) entry which is preliminary data.</text>
</comment>
<dbReference type="EMBL" id="CAJNOJ010000343">
    <property type="protein sequence ID" value="CAF1409046.1"/>
    <property type="molecule type" value="Genomic_DNA"/>
</dbReference>
<feature type="transmembrane region" description="Helical" evidence="1">
    <location>
        <begin position="136"/>
        <end position="163"/>
    </location>
</feature>
<evidence type="ECO:0008006" key="5">
    <source>
        <dbReference type="Google" id="ProtNLM"/>
    </source>
</evidence>